<protein>
    <submittedName>
        <fullName evidence="1">Uncharacterized protein</fullName>
    </submittedName>
</protein>
<gene>
    <name evidence="1" type="ORF">UW41_C0017G0016</name>
</gene>
<dbReference type="NCBIfam" id="TIGR02532">
    <property type="entry name" value="IV_pilin_GFxxxE"/>
    <property type="match status" value="1"/>
</dbReference>
<sequence>MKRINKGRAFRQAGFTLMELLIVIGVLGILAAGLLAAIDPFEQLKKARDTNNRSAAIEFLGSSQRYYATHGYLPWYKMTGAAYDCLTTVAPLRTADTTSPWAAVAVSKSGGSGDTVMKTCIDSTLLVDGEIKTTFFEGLATTLYITSGSPTKVMVCFPPEGKSNLADESSKYVYNSTNKEVSLVACTAADKTAGNCLQCFE</sequence>
<organism evidence="1 2">
    <name type="scientific">Candidatus Collierbacteria bacterium GW2011_GWC2_44_18</name>
    <dbReference type="NCBI Taxonomy" id="1618392"/>
    <lineage>
        <taxon>Bacteria</taxon>
        <taxon>Candidatus Collieribacteriota</taxon>
    </lineage>
</organism>
<dbReference type="Proteomes" id="UP000034172">
    <property type="component" value="Unassembled WGS sequence"/>
</dbReference>
<accession>A0A0G1HQA0</accession>
<comment type="caution">
    <text evidence="1">The sequence shown here is derived from an EMBL/GenBank/DDBJ whole genome shotgun (WGS) entry which is preliminary data.</text>
</comment>
<dbReference type="InterPro" id="IPR045584">
    <property type="entry name" value="Pilin-like"/>
</dbReference>
<dbReference type="InterPro" id="IPR012902">
    <property type="entry name" value="N_methyl_site"/>
</dbReference>
<reference evidence="1 2" key="1">
    <citation type="journal article" date="2015" name="Nature">
        <title>rRNA introns, odd ribosomes, and small enigmatic genomes across a large radiation of phyla.</title>
        <authorList>
            <person name="Brown C.T."/>
            <person name="Hug L.A."/>
            <person name="Thomas B.C."/>
            <person name="Sharon I."/>
            <person name="Castelle C.J."/>
            <person name="Singh A."/>
            <person name="Wilkins M.J."/>
            <person name="Williams K.H."/>
            <person name="Banfield J.F."/>
        </authorList>
    </citation>
    <scope>NUCLEOTIDE SEQUENCE [LARGE SCALE GENOMIC DNA]</scope>
</reference>
<proteinExistence type="predicted"/>
<dbReference type="Gene3D" id="3.30.700.10">
    <property type="entry name" value="Glycoprotein, Type 4 Pilin"/>
    <property type="match status" value="1"/>
</dbReference>
<dbReference type="EMBL" id="LCIE01000017">
    <property type="protein sequence ID" value="KKT48853.1"/>
    <property type="molecule type" value="Genomic_DNA"/>
</dbReference>
<name>A0A0G1HQA0_9BACT</name>
<dbReference type="Pfam" id="PF07963">
    <property type="entry name" value="N_methyl"/>
    <property type="match status" value="1"/>
</dbReference>
<dbReference type="SUPFAM" id="SSF54523">
    <property type="entry name" value="Pili subunits"/>
    <property type="match status" value="1"/>
</dbReference>
<dbReference type="STRING" id="1618392.UW41_C0017G0016"/>
<dbReference type="AlphaFoldDB" id="A0A0G1HQA0"/>
<evidence type="ECO:0000313" key="1">
    <source>
        <dbReference type="EMBL" id="KKT48853.1"/>
    </source>
</evidence>
<evidence type="ECO:0000313" key="2">
    <source>
        <dbReference type="Proteomes" id="UP000034172"/>
    </source>
</evidence>